<proteinExistence type="predicted"/>
<reference evidence="1 2" key="1">
    <citation type="submission" date="2017-01" db="EMBL/GenBank/DDBJ databases">
        <authorList>
            <person name="Mah S.A."/>
            <person name="Swanson W.J."/>
            <person name="Moy G.W."/>
            <person name="Vacquier V.D."/>
        </authorList>
    </citation>
    <scope>NUCLEOTIDE SEQUENCE [LARGE SCALE GENOMIC DNA]</scope>
</reference>
<sequence length="83" mass="9160">MTEKTVTTKWVPVIDIKISGDEGPAMNALYVQIHQALEDAGVFVEHAKPELWEEIQATGEQHLALGVLDEISPHVILSQSVTR</sequence>
<protein>
    <submittedName>
        <fullName evidence="1">Uncharacterized protein</fullName>
    </submittedName>
</protein>
<keyword evidence="2" id="KW-1185">Reference proteome</keyword>
<gene>
    <name evidence="1" type="ORF">YOLOSWAG_22</name>
</gene>
<evidence type="ECO:0000313" key="2">
    <source>
        <dbReference type="Proteomes" id="UP000221250"/>
    </source>
</evidence>
<dbReference type="Proteomes" id="UP000221250">
    <property type="component" value="Segment"/>
</dbReference>
<dbReference type="EMBL" id="KY448244">
    <property type="protein sequence ID" value="AQT28509.1"/>
    <property type="molecule type" value="Genomic_DNA"/>
</dbReference>
<organism evidence="1 2">
    <name type="scientific">Erwinia phage vB_EamM_Yoloswag</name>
    <dbReference type="NCBI Taxonomy" id="1958956"/>
    <lineage>
        <taxon>Viruses</taxon>
        <taxon>Duplodnaviria</taxon>
        <taxon>Heunggongvirae</taxon>
        <taxon>Uroviricota</taxon>
        <taxon>Caudoviricetes</taxon>
        <taxon>Yoloswagvirus</taxon>
        <taxon>Yoloswagvirus yoloswag</taxon>
    </lineage>
</organism>
<accession>A0A1S6L2X3</accession>
<evidence type="ECO:0000313" key="1">
    <source>
        <dbReference type="EMBL" id="AQT28509.1"/>
    </source>
</evidence>
<name>A0A1S6L2X3_9CAUD</name>